<evidence type="ECO:0000313" key="2">
    <source>
        <dbReference type="EMBL" id="QRO77772.1"/>
    </source>
</evidence>
<sequence>MARMIPDDIDWEAYARDEDDGRADVRPASECLDAVIQMFHGEEEQSIGMPTPWSKVGDRLKFRPGEVTLWAGVNGHGKSGALGYVMLHGMAAGARSCIASFEMAPRQIMHRMCRQAAGGAVPTIDAISKFHRWTDDRLWLYAQNGKATPDRMIAVSRYCRKELNVDHMVIDSLMKCGLAPDDYTGQKNFVDSLCVLARDTGLHIHLVHHVRKGEKESAVPDKFDIKGAGEITDLVDNVLIVYRNKRKESQVEAESDAEKLAELEKVPDAFIDCGKQRHFSWEGRISLWFDRDSQQLLEHPRSGRQYLDYASGMFKQGWAR</sequence>
<name>A0A892I4S7_9BURK</name>
<gene>
    <name evidence="2" type="ORF">I6K02_02320</name>
</gene>
<protein>
    <submittedName>
        <fullName evidence="2">AAA family ATPase</fullName>
    </submittedName>
</protein>
<dbReference type="GeneID" id="93128624"/>
<evidence type="ECO:0000313" key="3">
    <source>
        <dbReference type="Proteomes" id="UP000625568"/>
    </source>
</evidence>
<dbReference type="InterPro" id="IPR027032">
    <property type="entry name" value="Twinkle-like"/>
</dbReference>
<feature type="domain" description="SF4 helicase" evidence="1">
    <location>
        <begin position="42"/>
        <end position="303"/>
    </location>
</feature>
<accession>A0A892I4S7</accession>
<dbReference type="GO" id="GO:0043139">
    <property type="term" value="F:5'-3' DNA helicase activity"/>
    <property type="evidence" value="ECO:0007669"/>
    <property type="project" value="InterPro"/>
</dbReference>
<dbReference type="InterPro" id="IPR007694">
    <property type="entry name" value="DNA_helicase_DnaB-like_C"/>
</dbReference>
<dbReference type="GO" id="GO:0003697">
    <property type="term" value="F:single-stranded DNA binding"/>
    <property type="evidence" value="ECO:0007669"/>
    <property type="project" value="InterPro"/>
</dbReference>
<dbReference type="InterPro" id="IPR027417">
    <property type="entry name" value="P-loop_NTPase"/>
</dbReference>
<dbReference type="RefSeq" id="WP_006763719.1">
    <property type="nucleotide sequence ID" value="NZ_CABVPR010000014.1"/>
</dbReference>
<reference evidence="2 3" key="1">
    <citation type="submission" date="2021-02" db="EMBL/GenBank/DDBJ databases">
        <title>FDA dAtabase for Regulatory Grade micrObial Sequences (FDA-ARGOS): Supporting development and validation of Infectious Disease Dx tests.</title>
        <authorList>
            <person name="Minogue T."/>
            <person name="Wolcott M."/>
            <person name="Wasieloski L."/>
            <person name="Aguilar W."/>
            <person name="Moore D."/>
            <person name="Jaissle J."/>
            <person name="Tallon L."/>
            <person name="Sadzewicz L."/>
            <person name="Zhao X."/>
            <person name="Boylan J."/>
            <person name="Ott S."/>
            <person name="Bowen H."/>
            <person name="Vavikolanu K."/>
            <person name="Mehta A."/>
            <person name="Aluvathingal J."/>
            <person name="Nadendla S."/>
            <person name="Yan Y."/>
            <person name="Sichtig H."/>
        </authorList>
    </citation>
    <scope>NUCLEOTIDE SEQUENCE [LARGE SCALE GENOMIC DNA]</scope>
    <source>
        <strain evidence="2 3">FDAARGOS_1272</strain>
    </source>
</reference>
<dbReference type="GO" id="GO:0006260">
    <property type="term" value="P:DNA replication"/>
    <property type="evidence" value="ECO:0007669"/>
    <property type="project" value="InterPro"/>
</dbReference>
<dbReference type="AlphaFoldDB" id="A0A892I4S7"/>
<dbReference type="Proteomes" id="UP000625568">
    <property type="component" value="Chromosome 1"/>
</dbReference>
<dbReference type="SUPFAM" id="SSF52540">
    <property type="entry name" value="P-loop containing nucleoside triphosphate hydrolases"/>
    <property type="match status" value="1"/>
</dbReference>
<dbReference type="PANTHER" id="PTHR12873:SF0">
    <property type="entry name" value="TWINKLE MTDNA HELICASE"/>
    <property type="match status" value="1"/>
</dbReference>
<proteinExistence type="predicted"/>
<dbReference type="PANTHER" id="PTHR12873">
    <property type="entry name" value="T7-LIKE MITOCHONDRIAL DNA HELICASE"/>
    <property type="match status" value="1"/>
</dbReference>
<dbReference type="PROSITE" id="PS51199">
    <property type="entry name" value="SF4_HELICASE"/>
    <property type="match status" value="1"/>
</dbReference>
<evidence type="ECO:0000259" key="1">
    <source>
        <dbReference type="PROSITE" id="PS51199"/>
    </source>
</evidence>
<dbReference type="GO" id="GO:0005524">
    <property type="term" value="F:ATP binding"/>
    <property type="evidence" value="ECO:0007669"/>
    <property type="project" value="InterPro"/>
</dbReference>
<dbReference type="Gene3D" id="3.40.50.300">
    <property type="entry name" value="P-loop containing nucleotide triphosphate hydrolases"/>
    <property type="match status" value="1"/>
</dbReference>
<dbReference type="EMBL" id="CP069482">
    <property type="protein sequence ID" value="QRO77772.1"/>
    <property type="molecule type" value="Genomic_DNA"/>
</dbReference>
<keyword evidence="3" id="KW-1185">Reference proteome</keyword>
<dbReference type="Pfam" id="PF13481">
    <property type="entry name" value="AAA_25"/>
    <property type="match status" value="1"/>
</dbReference>
<organism evidence="2 3">
    <name type="scientific">Burkholderia dolosa</name>
    <dbReference type="NCBI Taxonomy" id="152500"/>
    <lineage>
        <taxon>Bacteria</taxon>
        <taxon>Pseudomonadati</taxon>
        <taxon>Pseudomonadota</taxon>
        <taxon>Betaproteobacteria</taxon>
        <taxon>Burkholderiales</taxon>
        <taxon>Burkholderiaceae</taxon>
        <taxon>Burkholderia</taxon>
        <taxon>Burkholderia cepacia complex</taxon>
    </lineage>
</organism>